<protein>
    <recommendedName>
        <fullName evidence="4">SRP54-type proteins GTP-binding domain-containing protein</fullName>
    </recommendedName>
</protein>
<dbReference type="GO" id="GO:0005829">
    <property type="term" value="C:cytosol"/>
    <property type="evidence" value="ECO:0000318"/>
    <property type="project" value="GO_Central"/>
</dbReference>
<keyword evidence="6" id="KW-1185">Reference proteome</keyword>
<dbReference type="EnsemblPlants" id="HORVU.MOREX.r3.2HG0114710.1">
    <property type="protein sequence ID" value="HORVU.MOREX.r3.2HG0114710.1"/>
    <property type="gene ID" value="HORVU.MOREX.r3.2HG0114710"/>
</dbReference>
<dbReference type="Pfam" id="PF00448">
    <property type="entry name" value="SRP54"/>
    <property type="match status" value="1"/>
</dbReference>
<keyword evidence="1" id="KW-0547">Nucleotide-binding</keyword>
<evidence type="ECO:0000259" key="4">
    <source>
        <dbReference type="SMART" id="SM00962"/>
    </source>
</evidence>
<dbReference type="Proteomes" id="UP000011116">
    <property type="component" value="Chromosome 2H"/>
</dbReference>
<dbReference type="PANTHER" id="PTHR11564">
    <property type="entry name" value="SIGNAL RECOGNITION PARTICLE 54K PROTEIN SRP54"/>
    <property type="match status" value="1"/>
</dbReference>
<feature type="domain" description="SRP54-type proteins GTP-binding" evidence="4">
    <location>
        <begin position="1"/>
        <end position="133"/>
    </location>
</feature>
<dbReference type="InterPro" id="IPR036891">
    <property type="entry name" value="Signal_recog_part_SRP54_M_sf"/>
</dbReference>
<dbReference type="PANTHER" id="PTHR11564:SF39">
    <property type="entry name" value="SIGNAL RECOGNITION PARTICLE 54 KDA PROTEIN"/>
    <property type="match status" value="1"/>
</dbReference>
<keyword evidence="2" id="KW-0342">GTP-binding</keyword>
<evidence type="ECO:0000256" key="1">
    <source>
        <dbReference type="ARBA" id="ARBA00022741"/>
    </source>
</evidence>
<dbReference type="InterPro" id="IPR022941">
    <property type="entry name" value="SRP54"/>
</dbReference>
<dbReference type="GO" id="GO:0005525">
    <property type="term" value="F:GTP binding"/>
    <property type="evidence" value="ECO:0007669"/>
    <property type="project" value="UniProtKB-KW"/>
</dbReference>
<dbReference type="Gene3D" id="3.40.50.300">
    <property type="entry name" value="P-loop containing nucleotide triphosphate hydrolases"/>
    <property type="match status" value="1"/>
</dbReference>
<reference evidence="6" key="1">
    <citation type="journal article" date="2012" name="Nature">
        <title>A physical, genetic and functional sequence assembly of the barley genome.</title>
        <authorList>
            <consortium name="The International Barley Genome Sequencing Consortium"/>
            <person name="Mayer K.F."/>
            <person name="Waugh R."/>
            <person name="Brown J.W."/>
            <person name="Schulman A."/>
            <person name="Langridge P."/>
            <person name="Platzer M."/>
            <person name="Fincher G.B."/>
            <person name="Muehlbauer G.J."/>
            <person name="Sato K."/>
            <person name="Close T.J."/>
            <person name="Wise R.P."/>
            <person name="Stein N."/>
        </authorList>
    </citation>
    <scope>NUCLEOTIDE SEQUENCE [LARGE SCALE GENOMIC DNA]</scope>
    <source>
        <strain evidence="6">cv. Morex</strain>
    </source>
</reference>
<evidence type="ECO:0000256" key="2">
    <source>
        <dbReference type="ARBA" id="ARBA00023134"/>
    </source>
</evidence>
<evidence type="ECO:0000313" key="6">
    <source>
        <dbReference type="Proteomes" id="UP000011116"/>
    </source>
</evidence>
<dbReference type="Gramene" id="HORVU.MOREX.r3.2HG0114710.1">
    <property type="protein sequence ID" value="HORVU.MOREX.r3.2HG0114710.1"/>
    <property type="gene ID" value="HORVU.MOREX.r3.2HG0114710"/>
</dbReference>
<dbReference type="GO" id="GO:0003924">
    <property type="term" value="F:GTPase activity"/>
    <property type="evidence" value="ECO:0007669"/>
    <property type="project" value="InterPro"/>
</dbReference>
<proteinExistence type="predicted"/>
<dbReference type="InterPro" id="IPR004125">
    <property type="entry name" value="Signal_recog_particle_SRP54_M"/>
</dbReference>
<organism evidence="5 6">
    <name type="scientific">Hordeum vulgare subsp. vulgare</name>
    <name type="common">Domesticated barley</name>
    <dbReference type="NCBI Taxonomy" id="112509"/>
    <lineage>
        <taxon>Eukaryota</taxon>
        <taxon>Viridiplantae</taxon>
        <taxon>Streptophyta</taxon>
        <taxon>Embryophyta</taxon>
        <taxon>Tracheophyta</taxon>
        <taxon>Spermatophyta</taxon>
        <taxon>Magnoliopsida</taxon>
        <taxon>Liliopsida</taxon>
        <taxon>Poales</taxon>
        <taxon>Poaceae</taxon>
        <taxon>BOP clade</taxon>
        <taxon>Pooideae</taxon>
        <taxon>Triticodae</taxon>
        <taxon>Triticeae</taxon>
        <taxon>Hordeinae</taxon>
        <taxon>Hordeum</taxon>
    </lineage>
</organism>
<dbReference type="Gene3D" id="1.10.260.30">
    <property type="entry name" value="Signal recognition particle, SRP54 subunit, M-domain"/>
    <property type="match status" value="1"/>
</dbReference>
<accession>A0A8I6X290</accession>
<dbReference type="InterPro" id="IPR000897">
    <property type="entry name" value="SRP54_GTPase_dom"/>
</dbReference>
<evidence type="ECO:0000313" key="5">
    <source>
        <dbReference type="EnsemblPlants" id="HORVU.MOREX.r3.2HG0114710.1"/>
    </source>
</evidence>
<dbReference type="GO" id="GO:0006616">
    <property type="term" value="P:SRP-dependent cotranslational protein targeting to membrane, translocation"/>
    <property type="evidence" value="ECO:0000318"/>
    <property type="project" value="GO_Central"/>
</dbReference>
<dbReference type="InterPro" id="IPR027417">
    <property type="entry name" value="P-loop_NTPase"/>
</dbReference>
<evidence type="ECO:0000256" key="3">
    <source>
        <dbReference type="ARBA" id="ARBA00048157"/>
    </source>
</evidence>
<dbReference type="Pfam" id="PF02978">
    <property type="entry name" value="SRP_SPB"/>
    <property type="match status" value="1"/>
</dbReference>
<dbReference type="GO" id="GO:0030942">
    <property type="term" value="F:endoplasmic reticulum signal peptide binding"/>
    <property type="evidence" value="ECO:0000318"/>
    <property type="project" value="GO_Central"/>
</dbReference>
<dbReference type="SUPFAM" id="SSF47446">
    <property type="entry name" value="Signal peptide-binding domain"/>
    <property type="match status" value="1"/>
</dbReference>
<name>A0A8I6X290_HORVV</name>
<comment type="catalytic activity">
    <reaction evidence="3">
        <text>GTP + H2O = GDP + phosphate + H(+)</text>
        <dbReference type="Rhea" id="RHEA:19669"/>
        <dbReference type="ChEBI" id="CHEBI:15377"/>
        <dbReference type="ChEBI" id="CHEBI:15378"/>
        <dbReference type="ChEBI" id="CHEBI:37565"/>
        <dbReference type="ChEBI" id="CHEBI:43474"/>
        <dbReference type="ChEBI" id="CHEBI:58189"/>
        <dbReference type="EC" id="3.6.5.4"/>
    </reaction>
    <physiologicalReaction direction="left-to-right" evidence="3">
        <dbReference type="Rhea" id="RHEA:19670"/>
    </physiologicalReaction>
</comment>
<reference evidence="5" key="3">
    <citation type="submission" date="2022-01" db="UniProtKB">
        <authorList>
            <consortium name="EnsemblPlants"/>
        </authorList>
    </citation>
    <scope>IDENTIFICATION</scope>
    <source>
        <strain evidence="5">subsp. vulgare</strain>
    </source>
</reference>
<dbReference type="GO" id="GO:0005786">
    <property type="term" value="C:signal recognition particle, endoplasmic reticulum targeting"/>
    <property type="evidence" value="ECO:0000318"/>
    <property type="project" value="GO_Central"/>
</dbReference>
<sequence length="331" mass="36377">MESDPVKIAVEGLEKFRQEKSDLIIIDTSGRHMQEAALFEEMRQVAEATKPDLVIFVMDDSIGQAAFDQAQAFKQSASFGAVIVTKLDGHAKAGGALSAVAATKSPVIFIGTREHIDDFDVFNVEPFVARLLGRGDLPGLIDKMESIVPADQQSDLVAKLSKGAFTLRLLYEQFQNLLKMGPMSQIFSMLPGFSSELLPKGQEKQSKEKFKRYMTIMDSMTPAELDSMNPKLMTESRIIRVARGSGRKVKDVMEMLEEYKRLAKMWSKLNVSKLIPPNGKMSAQAIQKMLKVMPPQVVQQMGGKSGLEALLKQLGGGKDTSKMLAGMRGGA</sequence>
<dbReference type="SUPFAM" id="SSF52540">
    <property type="entry name" value="P-loop containing nucleoside triphosphate hydrolases"/>
    <property type="match status" value="1"/>
</dbReference>
<reference evidence="5" key="2">
    <citation type="submission" date="2020-10" db="EMBL/GenBank/DDBJ databases">
        <authorList>
            <person name="Scholz U."/>
            <person name="Mascher M."/>
            <person name="Fiebig A."/>
        </authorList>
    </citation>
    <scope>NUCLEOTIDE SEQUENCE [LARGE SCALE GENOMIC DNA]</scope>
    <source>
        <strain evidence="5">cv. Morex</strain>
    </source>
</reference>
<dbReference type="GO" id="GO:0008312">
    <property type="term" value="F:7S RNA binding"/>
    <property type="evidence" value="ECO:0000318"/>
    <property type="project" value="GO_Central"/>
</dbReference>
<dbReference type="SMR" id="A0A8I6X290"/>
<dbReference type="SMART" id="SM00962">
    <property type="entry name" value="SRP54"/>
    <property type="match status" value="1"/>
</dbReference>
<dbReference type="AlphaFoldDB" id="A0A8I6X290"/>